<dbReference type="Pfam" id="PF09861">
    <property type="entry name" value="Lar_N"/>
    <property type="match status" value="1"/>
</dbReference>
<dbReference type="HOGENOM" id="CLU_055092_0_0_9"/>
<feature type="domain" description="LarA-like N-terminal" evidence="1">
    <location>
        <begin position="43"/>
        <end position="204"/>
    </location>
</feature>
<dbReference type="KEGG" id="ain:Acin_2118"/>
<name>G4Q5E0_ACIIR</name>
<evidence type="ECO:0000313" key="2">
    <source>
        <dbReference type="EMBL" id="AEQ23318.1"/>
    </source>
</evidence>
<accession>G4Q5E0</accession>
<dbReference type="Proteomes" id="UP000007093">
    <property type="component" value="Chromosome"/>
</dbReference>
<dbReference type="GO" id="GO:0050043">
    <property type="term" value="F:lactate racemase activity"/>
    <property type="evidence" value="ECO:0007669"/>
    <property type="project" value="InterPro"/>
</dbReference>
<reference evidence="2 3" key="1">
    <citation type="journal article" date="2011" name="J. Bacteriol.">
        <title>Complete genome sequence of Acidaminococcus intestini RYC-MR95, a Gram-negative bacterium from the phylum Firmicutes.</title>
        <authorList>
            <person name="D'Auria G."/>
            <person name="Galan J.C."/>
            <person name="Rodriguez-Alcayna M."/>
            <person name="Moya A."/>
            <person name="Baquero F."/>
            <person name="Latorre A."/>
        </authorList>
    </citation>
    <scope>NUCLEOTIDE SEQUENCE [LARGE SCALE GENOMIC DNA]</scope>
    <source>
        <strain evidence="2 3">RyC-MR95</strain>
    </source>
</reference>
<gene>
    <name evidence="2" type="ordered locus">Acin_2118</name>
</gene>
<dbReference type="EMBL" id="CP003058">
    <property type="protein sequence ID" value="AEQ23318.1"/>
    <property type="molecule type" value="Genomic_DNA"/>
</dbReference>
<dbReference type="STRING" id="568816.Acin_2118"/>
<protein>
    <recommendedName>
        <fullName evidence="1">LarA-like N-terminal domain-containing protein</fullName>
    </recommendedName>
</protein>
<evidence type="ECO:0000313" key="3">
    <source>
        <dbReference type="Proteomes" id="UP000007093"/>
    </source>
</evidence>
<evidence type="ECO:0000259" key="1">
    <source>
        <dbReference type="Pfam" id="PF09861"/>
    </source>
</evidence>
<sequence>MQETQGGKIMEIVRGGVVSKLLEGVPIPKMFRAKQSFPRPLIKREDIPAAVWQAMEGERVASLIKPGMNIAITAGSRGIANVDVITKAIVDFVKKKGAHPFIVPAMGSHGGATAEGQLQILEGYNITEESMGCPIRSSMETVLLGTSELGKPVYLDKIAYHSDGIIVSCRVKPHNAFRGPYESGFCKMMVVGLGKQEGAESVHSDGMGVIAKNLPANAKVILDKAPILMGVCTIENAYDETARIAAVHRDDILTEEPGLLKEAFGNMPRLIVGECDVLIVDEIGKNYSGTGVDPNITGTFSTPYAHGGVNVQRTCFLDLTEASHGNALGTGLASCISKRLFDKIDLQMMYPNTITNTVIRSAELPIIMATDKESIQFCIRTLNGVDKVHARVIRIPNSLHIGTIMLSEAYYADVAEGKYEGLEALDTPEYMEFDDEGNLLTKII</sequence>
<organism evidence="2 3">
    <name type="scientific">Acidaminococcus intestini (strain RyC-MR95)</name>
    <dbReference type="NCBI Taxonomy" id="568816"/>
    <lineage>
        <taxon>Bacteria</taxon>
        <taxon>Bacillati</taxon>
        <taxon>Bacillota</taxon>
        <taxon>Negativicutes</taxon>
        <taxon>Acidaminococcales</taxon>
        <taxon>Acidaminococcaceae</taxon>
        <taxon>Acidaminococcus</taxon>
    </lineage>
</organism>
<dbReference type="Gene3D" id="3.40.50.11440">
    <property type="match status" value="1"/>
</dbReference>
<dbReference type="InParanoid" id="G4Q5E0"/>
<proteinExistence type="predicted"/>
<dbReference type="AlphaFoldDB" id="G4Q5E0"/>
<dbReference type="InterPro" id="IPR018657">
    <property type="entry name" value="LarA-like_N"/>
</dbReference>
<dbReference type="PATRIC" id="fig|568816.4.peg.2049"/>
<keyword evidence="3" id="KW-1185">Reference proteome</keyword>
<dbReference type="eggNOG" id="COG2768">
    <property type="taxonomic scope" value="Bacteria"/>
</dbReference>